<accession>A0A2S8F7S7</accession>
<dbReference type="AlphaFoldDB" id="A0A2S8F7S7"/>
<protein>
    <recommendedName>
        <fullName evidence="3">DUF1569 domain-containing protein</fullName>
    </recommendedName>
</protein>
<sequence length="156" mass="17569">MTESNPQLRALHWTDLPSAVREAEDLLASGYMQMGNWTLGQACFHLRVVQDCAIDGYPWYFALFAPLRPIVRRTLLPRVLAGNSPRGIPTTSIYVPGNDLDDSVEVAAFAESTARLLNHSGPYHPHPGFGRLDREMCEKIYTRHAAHHLRFLCPKT</sequence>
<dbReference type="Pfam" id="PF07606">
    <property type="entry name" value="DUF1569"/>
    <property type="match status" value="1"/>
</dbReference>
<evidence type="ECO:0000313" key="2">
    <source>
        <dbReference type="Proteomes" id="UP000239388"/>
    </source>
</evidence>
<dbReference type="OrthoDB" id="282689at2"/>
<reference evidence="1 2" key="1">
    <citation type="submission" date="2018-02" db="EMBL/GenBank/DDBJ databases">
        <title>Comparative genomes isolates from brazilian mangrove.</title>
        <authorList>
            <person name="Araujo J.E."/>
            <person name="Taketani R.G."/>
            <person name="Silva M.C.P."/>
            <person name="Loureco M.V."/>
            <person name="Andreote F.D."/>
        </authorList>
    </citation>
    <scope>NUCLEOTIDE SEQUENCE [LARGE SCALE GENOMIC DNA]</scope>
    <source>
        <strain evidence="1 2">NAP PRIS-MGV</strain>
    </source>
</reference>
<dbReference type="EMBL" id="PUIB01000025">
    <property type="protein sequence ID" value="PQO28206.1"/>
    <property type="molecule type" value="Genomic_DNA"/>
</dbReference>
<dbReference type="RefSeq" id="WP_105358572.1">
    <property type="nucleotide sequence ID" value="NZ_PUIB01000025.1"/>
</dbReference>
<name>A0A2S8F7S7_9BACT</name>
<evidence type="ECO:0000313" key="1">
    <source>
        <dbReference type="EMBL" id="PQO28206.1"/>
    </source>
</evidence>
<proteinExistence type="predicted"/>
<dbReference type="InterPro" id="IPR011463">
    <property type="entry name" value="DUF1569"/>
</dbReference>
<comment type="caution">
    <text evidence="1">The sequence shown here is derived from an EMBL/GenBank/DDBJ whole genome shotgun (WGS) entry which is preliminary data.</text>
</comment>
<dbReference type="Proteomes" id="UP000239388">
    <property type="component" value="Unassembled WGS sequence"/>
</dbReference>
<evidence type="ECO:0008006" key="3">
    <source>
        <dbReference type="Google" id="ProtNLM"/>
    </source>
</evidence>
<gene>
    <name evidence="1" type="ORF">C5Y98_25235</name>
</gene>
<organism evidence="1 2">
    <name type="scientific">Blastopirellula marina</name>
    <dbReference type="NCBI Taxonomy" id="124"/>
    <lineage>
        <taxon>Bacteria</taxon>
        <taxon>Pseudomonadati</taxon>
        <taxon>Planctomycetota</taxon>
        <taxon>Planctomycetia</taxon>
        <taxon>Pirellulales</taxon>
        <taxon>Pirellulaceae</taxon>
        <taxon>Blastopirellula</taxon>
    </lineage>
</organism>